<dbReference type="InterPro" id="IPR000352">
    <property type="entry name" value="Pep_chain_release_fac_I"/>
</dbReference>
<reference evidence="6" key="2">
    <citation type="journal article" date="2019" name="Mol. Plant Microbe Interact.">
        <title>Genome sequence resources for four phytopathogenic fungi from the Colletotrichum orbiculare species complex.</title>
        <authorList>
            <person name="Gan P."/>
            <person name="Tsushima A."/>
            <person name="Narusaka M."/>
            <person name="Narusaka Y."/>
            <person name="Takano Y."/>
            <person name="Kubo Y."/>
            <person name="Shirasu K."/>
        </authorList>
    </citation>
    <scope>GENOME REANNOTATION</scope>
    <source>
        <strain evidence="6">104-T / ATCC 96160 / CBS 514.97 / LARS 414 / MAFF 240422</strain>
    </source>
</reference>
<dbReference type="Gene3D" id="3.30.160.20">
    <property type="match status" value="1"/>
</dbReference>
<dbReference type="GO" id="GO:0005762">
    <property type="term" value="C:mitochondrial large ribosomal subunit"/>
    <property type="evidence" value="ECO:0007669"/>
    <property type="project" value="TreeGrafter"/>
</dbReference>
<keyword evidence="2" id="KW-0175">Coiled coil</keyword>
<name>A0A484FCK2_COLOR</name>
<dbReference type="GO" id="GO:0004045">
    <property type="term" value="F:peptidyl-tRNA hydrolase activity"/>
    <property type="evidence" value="ECO:0007669"/>
    <property type="project" value="TreeGrafter"/>
</dbReference>
<reference evidence="6" key="1">
    <citation type="journal article" date="2013" name="New Phytol.">
        <title>Comparative genomic and transcriptomic analyses reveal the hemibiotrophic stage shift of Colletotrichum fungi.</title>
        <authorList>
            <person name="Gan P."/>
            <person name="Ikeda K."/>
            <person name="Irieda H."/>
            <person name="Narusaka M."/>
            <person name="O'Connell R.J."/>
            <person name="Narusaka Y."/>
            <person name="Takano Y."/>
            <person name="Kubo Y."/>
            <person name="Shirasu K."/>
        </authorList>
    </citation>
    <scope>NUCLEOTIDE SEQUENCE [LARGE SCALE GENOMIC DNA]</scope>
    <source>
        <strain evidence="6">104-T / ATCC 96160 / CBS 514.97 / LARS 414 / MAFF 240422</strain>
    </source>
</reference>
<dbReference type="GO" id="GO:0070126">
    <property type="term" value="P:mitochondrial translational termination"/>
    <property type="evidence" value="ECO:0007669"/>
    <property type="project" value="TreeGrafter"/>
</dbReference>
<dbReference type="PANTHER" id="PTHR11075:SF54">
    <property type="entry name" value="LARGE RIBOSOMAL SUBUNIT PROTEIN ML62"/>
    <property type="match status" value="1"/>
</dbReference>
<protein>
    <recommendedName>
        <fullName evidence="4">Prokaryotic-type class I peptide chain release factors domain-containing protein</fullName>
    </recommendedName>
</protein>
<feature type="region of interest" description="Disordered" evidence="3">
    <location>
        <begin position="153"/>
        <end position="195"/>
    </location>
</feature>
<gene>
    <name evidence="5" type="ORF">Cob_v011383</name>
</gene>
<comment type="caution">
    <text evidence="5">The sequence shown here is derived from an EMBL/GenBank/DDBJ whole genome shotgun (WGS) entry which is preliminary data.</text>
</comment>
<dbReference type="OrthoDB" id="270639at2759"/>
<feature type="domain" description="Prokaryotic-type class I peptide chain release factors" evidence="4">
    <location>
        <begin position="64"/>
        <end position="188"/>
    </location>
</feature>
<dbReference type="STRING" id="1213857.A0A484FCK2"/>
<sequence>MRPATLLTIPSPLFRPFAKSLLPIRSTRWARYQAFEADFDPEELKQAREWHKTFDGSRLPKGQTSFARSSGPGGQHVNKTESKALTSWSVKDLLPALPKLLHRAVRQSKYYTASSDSLAFQAQEHRQRAANATENQQKLMDEIQRIYDETVPGETSVDKKKKHAEVAKSFNEGRLKTKKQQSSKKQNRRPLSRYPPVDLRHSVIVTAQHPFIYLLCPTPQRSPARRKANPRQLFLASAVSLRSTFST</sequence>
<evidence type="ECO:0000313" key="6">
    <source>
        <dbReference type="Proteomes" id="UP000014480"/>
    </source>
</evidence>
<evidence type="ECO:0000256" key="2">
    <source>
        <dbReference type="SAM" id="Coils"/>
    </source>
</evidence>
<feature type="coiled-coil region" evidence="2">
    <location>
        <begin position="122"/>
        <end position="149"/>
    </location>
</feature>
<keyword evidence="6" id="KW-1185">Reference proteome</keyword>
<dbReference type="Pfam" id="PF00472">
    <property type="entry name" value="RF-1"/>
    <property type="match status" value="1"/>
</dbReference>
<dbReference type="Proteomes" id="UP000014480">
    <property type="component" value="Unassembled WGS sequence"/>
</dbReference>
<evidence type="ECO:0000256" key="1">
    <source>
        <dbReference type="ARBA" id="ARBA00010835"/>
    </source>
</evidence>
<dbReference type="SUPFAM" id="SSF110916">
    <property type="entry name" value="Peptidyl-tRNA hydrolase domain-like"/>
    <property type="match status" value="1"/>
</dbReference>
<dbReference type="SUPFAM" id="SSF75620">
    <property type="entry name" value="Release factor"/>
    <property type="match status" value="1"/>
</dbReference>
<comment type="similarity">
    <text evidence="1">Belongs to the prokaryotic/mitochondrial release factor family.</text>
</comment>
<dbReference type="EMBL" id="AMCV02000039">
    <property type="protein sequence ID" value="TDZ15678.1"/>
    <property type="molecule type" value="Genomic_DNA"/>
</dbReference>
<evidence type="ECO:0000313" key="5">
    <source>
        <dbReference type="EMBL" id="TDZ15678.1"/>
    </source>
</evidence>
<dbReference type="PANTHER" id="PTHR11075">
    <property type="entry name" value="PEPTIDE CHAIN RELEASE FACTOR"/>
    <property type="match status" value="1"/>
</dbReference>
<organism evidence="5 6">
    <name type="scientific">Colletotrichum orbiculare (strain 104-T / ATCC 96160 / CBS 514.97 / LARS 414 / MAFF 240422)</name>
    <name type="common">Cucumber anthracnose fungus</name>
    <name type="synonym">Colletotrichum lagenarium</name>
    <dbReference type="NCBI Taxonomy" id="1213857"/>
    <lineage>
        <taxon>Eukaryota</taxon>
        <taxon>Fungi</taxon>
        <taxon>Dikarya</taxon>
        <taxon>Ascomycota</taxon>
        <taxon>Pezizomycotina</taxon>
        <taxon>Sordariomycetes</taxon>
        <taxon>Hypocreomycetidae</taxon>
        <taxon>Glomerellales</taxon>
        <taxon>Glomerellaceae</taxon>
        <taxon>Colletotrichum</taxon>
        <taxon>Colletotrichum orbiculare species complex</taxon>
    </lineage>
</organism>
<dbReference type="InterPro" id="IPR045853">
    <property type="entry name" value="Pep_chain_release_fac_I_sf"/>
</dbReference>
<feature type="region of interest" description="Disordered" evidence="3">
    <location>
        <begin position="58"/>
        <end position="79"/>
    </location>
</feature>
<evidence type="ECO:0000256" key="3">
    <source>
        <dbReference type="SAM" id="MobiDB-lite"/>
    </source>
</evidence>
<accession>A0A484FCK2</accession>
<dbReference type="AlphaFoldDB" id="A0A484FCK2"/>
<dbReference type="InterPro" id="IPR052104">
    <property type="entry name" value="Mito_Release_Factor_mL62"/>
</dbReference>
<evidence type="ECO:0000259" key="4">
    <source>
        <dbReference type="Pfam" id="PF00472"/>
    </source>
</evidence>
<dbReference type="GO" id="GO:0016150">
    <property type="term" value="F:translation release factor activity, codon nonspecific"/>
    <property type="evidence" value="ECO:0007669"/>
    <property type="project" value="TreeGrafter"/>
</dbReference>
<proteinExistence type="inferred from homology"/>
<feature type="compositionally biased region" description="Basic residues" evidence="3">
    <location>
        <begin position="176"/>
        <end position="191"/>
    </location>
</feature>